<dbReference type="InterPro" id="IPR001123">
    <property type="entry name" value="LeuE-type"/>
</dbReference>
<reference evidence="7 8" key="1">
    <citation type="journal article" date="2012" name="Int. J. Syst. Evol. Microbiol.">
        <title>Vibrio caribbeanicus sp. nov., isolated from the marine sponge Scleritoderma cyanea.</title>
        <authorList>
            <person name="Hoffmann M."/>
            <person name="Monday S.R."/>
            <person name="Allard M.W."/>
            <person name="Strain E.A."/>
            <person name="Whittaker P."/>
            <person name="Naum M."/>
            <person name="McCarthy P.J."/>
            <person name="Lopez J.V."/>
            <person name="Fischer M."/>
            <person name="Brown E.W."/>
        </authorList>
    </citation>
    <scope>NUCLEOTIDE SEQUENCE [LARGE SCALE GENOMIC DNA]</scope>
    <source>
        <strain evidence="7 8">ATCC BAA-2122</strain>
    </source>
</reference>
<dbReference type="EMBL" id="AEIU01000096">
    <property type="protein sequence ID" value="EFP95368.1"/>
    <property type="molecule type" value="Genomic_DNA"/>
</dbReference>
<dbReference type="PIRSF" id="PIRSF006324">
    <property type="entry name" value="LeuE"/>
    <property type="match status" value="1"/>
</dbReference>
<feature type="transmembrane region" description="Helical" evidence="6">
    <location>
        <begin position="39"/>
        <end position="64"/>
    </location>
</feature>
<keyword evidence="2" id="KW-1003">Cell membrane</keyword>
<name>E3BNE9_9VIBR</name>
<sequence length="209" mass="23107">MIENYPTFFLAILILTITPGLDTAMILKNTARGGYRDGMYTSLGICSGLFLHATLSVLGISAILNQSVELFLMVKMIGAGYLIWLGVSGVFSLFSRKPSVLVHQVEKSKLSVWQSMRQGFLSNILNPKTAIFYLAFLPQFINYDKSVWLQAGIMVGTHFVLAMVWQCTLARLLASISHVMKKPGFIRAMEGSTAAILLLLGVRLLLESR</sequence>
<dbReference type="AlphaFoldDB" id="E3BNE9"/>
<feature type="transmembrane region" description="Helical" evidence="6">
    <location>
        <begin position="70"/>
        <end position="94"/>
    </location>
</feature>
<keyword evidence="3 6" id="KW-0812">Transmembrane</keyword>
<evidence type="ECO:0000256" key="6">
    <source>
        <dbReference type="SAM" id="Phobius"/>
    </source>
</evidence>
<keyword evidence="8" id="KW-1185">Reference proteome</keyword>
<evidence type="ECO:0000256" key="2">
    <source>
        <dbReference type="ARBA" id="ARBA00022475"/>
    </source>
</evidence>
<dbReference type="OrthoDB" id="9804822at2"/>
<evidence type="ECO:0000256" key="5">
    <source>
        <dbReference type="ARBA" id="ARBA00023136"/>
    </source>
</evidence>
<dbReference type="Pfam" id="PF01810">
    <property type="entry name" value="LysE"/>
    <property type="match status" value="1"/>
</dbReference>
<evidence type="ECO:0008006" key="9">
    <source>
        <dbReference type="Google" id="ProtNLM"/>
    </source>
</evidence>
<dbReference type="STRING" id="796620.VIBC2010_15074"/>
<comment type="caution">
    <text evidence="7">The sequence shown here is derived from an EMBL/GenBank/DDBJ whole genome shotgun (WGS) entry which is preliminary data.</text>
</comment>
<accession>E3BNE9</accession>
<gene>
    <name evidence="7" type="ORF">VIBC2010_15074</name>
</gene>
<protein>
    <recommendedName>
        <fullName evidence="9">Threonine efflux protein</fullName>
    </recommendedName>
</protein>
<dbReference type="PANTHER" id="PTHR30086">
    <property type="entry name" value="ARGININE EXPORTER PROTEIN ARGO"/>
    <property type="match status" value="1"/>
</dbReference>
<dbReference type="PANTHER" id="PTHR30086:SF20">
    <property type="entry name" value="ARGININE EXPORTER PROTEIN ARGO-RELATED"/>
    <property type="match status" value="1"/>
</dbReference>
<keyword evidence="4 6" id="KW-1133">Transmembrane helix</keyword>
<comment type="subcellular location">
    <subcellularLocation>
        <location evidence="1">Cell membrane</location>
        <topology evidence="1">Multi-pass membrane protein</topology>
    </subcellularLocation>
</comment>
<evidence type="ECO:0000313" key="7">
    <source>
        <dbReference type="EMBL" id="EFP95368.1"/>
    </source>
</evidence>
<evidence type="ECO:0000256" key="4">
    <source>
        <dbReference type="ARBA" id="ARBA00022989"/>
    </source>
</evidence>
<feature type="transmembrane region" description="Helical" evidence="6">
    <location>
        <begin position="147"/>
        <end position="173"/>
    </location>
</feature>
<dbReference type="RefSeq" id="WP_009602726.1">
    <property type="nucleotide sequence ID" value="NZ_AEIU01000096.1"/>
</dbReference>
<evidence type="ECO:0000256" key="1">
    <source>
        <dbReference type="ARBA" id="ARBA00004651"/>
    </source>
</evidence>
<evidence type="ECO:0000313" key="8">
    <source>
        <dbReference type="Proteomes" id="UP000002943"/>
    </source>
</evidence>
<keyword evidence="5 6" id="KW-0472">Membrane</keyword>
<feature type="transmembrane region" description="Helical" evidence="6">
    <location>
        <begin position="6"/>
        <end position="27"/>
    </location>
</feature>
<dbReference type="eggNOG" id="COG1280">
    <property type="taxonomic scope" value="Bacteria"/>
</dbReference>
<dbReference type="GO" id="GO:0005886">
    <property type="term" value="C:plasma membrane"/>
    <property type="evidence" value="ECO:0007669"/>
    <property type="project" value="UniProtKB-SubCell"/>
</dbReference>
<dbReference type="GO" id="GO:0015171">
    <property type="term" value="F:amino acid transmembrane transporter activity"/>
    <property type="evidence" value="ECO:0007669"/>
    <property type="project" value="TreeGrafter"/>
</dbReference>
<organism evidence="7 8">
    <name type="scientific">Vibrio caribbeanicus ATCC BAA-2122</name>
    <dbReference type="NCBI Taxonomy" id="796620"/>
    <lineage>
        <taxon>Bacteria</taxon>
        <taxon>Pseudomonadati</taxon>
        <taxon>Pseudomonadota</taxon>
        <taxon>Gammaproteobacteria</taxon>
        <taxon>Vibrionales</taxon>
        <taxon>Vibrionaceae</taxon>
        <taxon>Vibrio</taxon>
    </lineage>
</organism>
<dbReference type="Proteomes" id="UP000002943">
    <property type="component" value="Unassembled WGS sequence"/>
</dbReference>
<feature type="transmembrane region" description="Helical" evidence="6">
    <location>
        <begin position="185"/>
        <end position="206"/>
    </location>
</feature>
<evidence type="ECO:0000256" key="3">
    <source>
        <dbReference type="ARBA" id="ARBA00022692"/>
    </source>
</evidence>
<proteinExistence type="predicted"/>